<reference evidence="2 3" key="1">
    <citation type="submission" date="2022-05" db="EMBL/GenBank/DDBJ databases">
        <authorList>
            <consortium name="Genoscope - CEA"/>
            <person name="William W."/>
        </authorList>
    </citation>
    <scope>NUCLEOTIDE SEQUENCE [LARGE SCALE GENOMIC DNA]</scope>
</reference>
<dbReference type="AlphaFoldDB" id="A0AAU9WYJ5"/>
<evidence type="ECO:0000259" key="1">
    <source>
        <dbReference type="PROSITE" id="PS50802"/>
    </source>
</evidence>
<dbReference type="PROSITE" id="PS50802">
    <property type="entry name" value="OTU"/>
    <property type="match status" value="1"/>
</dbReference>
<evidence type="ECO:0000313" key="3">
    <source>
        <dbReference type="Proteomes" id="UP001159428"/>
    </source>
</evidence>
<dbReference type="EMBL" id="CALNXJ010000025">
    <property type="protein sequence ID" value="CAH3130849.1"/>
    <property type="molecule type" value="Genomic_DNA"/>
</dbReference>
<sequence length="338" mass="37528">MDNLIRNLSGFNLEVDKIERDGNCFFRAVASQLNRHLREYKEHIEGHCTSLGLGISEALDTRRLRELFVKEVSDNIEEYRDWMTTGVNGLEEVYKFSQDGFFANEVGDLCARATAKVLKIPIVIITAFPSTPTVPFLPHEFLTTTPIYIAYDHSGPGHYDATKVVRVTKSLKRGCRCGVGQKSKGDGEPNASHKSCQDSLRKSKCPCVAGGIGCTEVCRCFNCGNIVQARADPGKSPKRKKRNRATVSPYKRKKGSKFMISQNAEVDCGPWRNIETLCLMVCRDVMLSQGLSINSKNLRDLYDFVAKSPAVMEMSLNIAAKSTAQIAAKIAHLRGIDL</sequence>
<gene>
    <name evidence="2" type="ORF">PMEA_00014360</name>
</gene>
<proteinExistence type="predicted"/>
<comment type="caution">
    <text evidence="2">The sequence shown here is derived from an EMBL/GenBank/DDBJ whole genome shotgun (WGS) entry which is preliminary data.</text>
</comment>
<feature type="domain" description="OTU" evidence="1">
    <location>
        <begin position="13"/>
        <end position="165"/>
    </location>
</feature>
<dbReference type="InterPro" id="IPR003323">
    <property type="entry name" value="OTU_dom"/>
</dbReference>
<protein>
    <recommendedName>
        <fullName evidence="1">OTU domain-containing protein</fullName>
    </recommendedName>
</protein>
<keyword evidence="3" id="KW-1185">Reference proteome</keyword>
<dbReference type="SUPFAM" id="SSF54001">
    <property type="entry name" value="Cysteine proteinases"/>
    <property type="match status" value="1"/>
</dbReference>
<dbReference type="Pfam" id="PF02338">
    <property type="entry name" value="OTU"/>
    <property type="match status" value="1"/>
</dbReference>
<dbReference type="InterPro" id="IPR038765">
    <property type="entry name" value="Papain-like_cys_pep_sf"/>
</dbReference>
<dbReference type="Proteomes" id="UP001159428">
    <property type="component" value="Unassembled WGS sequence"/>
</dbReference>
<dbReference type="Gene3D" id="3.90.70.80">
    <property type="match status" value="1"/>
</dbReference>
<organism evidence="2 3">
    <name type="scientific">Pocillopora meandrina</name>
    <dbReference type="NCBI Taxonomy" id="46732"/>
    <lineage>
        <taxon>Eukaryota</taxon>
        <taxon>Metazoa</taxon>
        <taxon>Cnidaria</taxon>
        <taxon>Anthozoa</taxon>
        <taxon>Hexacorallia</taxon>
        <taxon>Scleractinia</taxon>
        <taxon>Astrocoeniina</taxon>
        <taxon>Pocilloporidae</taxon>
        <taxon>Pocillopora</taxon>
    </lineage>
</organism>
<name>A0AAU9WYJ5_9CNID</name>
<dbReference type="CDD" id="cd22744">
    <property type="entry name" value="OTU"/>
    <property type="match status" value="1"/>
</dbReference>
<dbReference type="InterPro" id="IPR033467">
    <property type="entry name" value="Tesmin/TSO1-like_CXC"/>
</dbReference>
<accession>A0AAU9WYJ5</accession>
<evidence type="ECO:0000313" key="2">
    <source>
        <dbReference type="EMBL" id="CAH3130849.1"/>
    </source>
</evidence>
<dbReference type="SMART" id="SM01114">
    <property type="entry name" value="CXC"/>
    <property type="match status" value="1"/>
</dbReference>